<dbReference type="RefSeq" id="WP_272746647.1">
    <property type="nucleotide sequence ID" value="NZ_JAQQKX010000001.1"/>
</dbReference>
<protein>
    <recommendedName>
        <fullName evidence="3">DGQHR domain-containing protein</fullName>
    </recommendedName>
</protein>
<keyword evidence="2" id="KW-1185">Reference proteome</keyword>
<name>A0ABT5HQ04_9CAUL</name>
<comment type="caution">
    <text evidence="1">The sequence shown here is derived from an EMBL/GenBank/DDBJ whole genome shotgun (WGS) entry which is preliminary data.</text>
</comment>
<gene>
    <name evidence="1" type="ORF">PQU92_02585</name>
</gene>
<organism evidence="1 2">
    <name type="scientific">Asticcacaulis aquaticus</name>
    <dbReference type="NCBI Taxonomy" id="2984212"/>
    <lineage>
        <taxon>Bacteria</taxon>
        <taxon>Pseudomonadati</taxon>
        <taxon>Pseudomonadota</taxon>
        <taxon>Alphaproteobacteria</taxon>
        <taxon>Caulobacterales</taxon>
        <taxon>Caulobacteraceae</taxon>
        <taxon>Asticcacaulis</taxon>
    </lineage>
</organism>
<accession>A0ABT5HQ04</accession>
<evidence type="ECO:0000313" key="1">
    <source>
        <dbReference type="EMBL" id="MDC7682144.1"/>
    </source>
</evidence>
<dbReference type="Proteomes" id="UP001214854">
    <property type="component" value="Unassembled WGS sequence"/>
</dbReference>
<evidence type="ECO:0000313" key="2">
    <source>
        <dbReference type="Proteomes" id="UP001214854"/>
    </source>
</evidence>
<sequence>METRELRLKRLAKPGDYIMRYQETDGVGGKPPRSITFVGAEPMPLGYAELEAARLHKPVSARLDLRNARIVETDDPDLDIDSVAHIKALLESPFSSRTVSLQRGGWLPSGLAMLSGNTTILPDRNTFCEIKGRFQDGASVRQDDDFLDLLTDFQGRINPMLFAIEGNIRQIPDVDTVASQLVEAVNLIQSALPKAKPVFGPDSLRGAVGIIEDTRGGFEAKAGFLLELAPLLKNNVRQSQKDERWVDVLTAAKKHGVPRHSLVVLAALSLVVVPNAGSPATKVLKFQDAYTPADAYNTLCDLRSLELLMNLLALFPNERPAVFTADKGLARFWVGIQADNFEATAQGATYDVSPVAAIMPEPYRVRWLEDIKSAADPL</sequence>
<reference evidence="1 2" key="1">
    <citation type="submission" date="2023-01" db="EMBL/GenBank/DDBJ databases">
        <title>Novel species of the genus Asticcacaulis isolated from rivers.</title>
        <authorList>
            <person name="Lu H."/>
        </authorList>
    </citation>
    <scope>NUCLEOTIDE SEQUENCE [LARGE SCALE GENOMIC DNA]</scope>
    <source>
        <strain evidence="1 2">BYS171W</strain>
    </source>
</reference>
<proteinExistence type="predicted"/>
<dbReference type="EMBL" id="JAQQKX010000001">
    <property type="protein sequence ID" value="MDC7682144.1"/>
    <property type="molecule type" value="Genomic_DNA"/>
</dbReference>
<evidence type="ECO:0008006" key="3">
    <source>
        <dbReference type="Google" id="ProtNLM"/>
    </source>
</evidence>